<reference evidence="3 4" key="1">
    <citation type="submission" date="2019-05" db="EMBL/GenBank/DDBJ databases">
        <title>Mikania micrantha, genome provides insights into the molecular mechanism of rapid growth.</title>
        <authorList>
            <person name="Liu B."/>
        </authorList>
    </citation>
    <scope>NUCLEOTIDE SEQUENCE [LARGE SCALE GENOMIC DNA]</scope>
    <source>
        <strain evidence="3">NLD-2019</strain>
        <tissue evidence="3">Leaf</tissue>
    </source>
</reference>
<evidence type="ECO:0000313" key="3">
    <source>
        <dbReference type="EMBL" id="KAD4584135.1"/>
    </source>
</evidence>
<dbReference type="Pfam" id="PF00646">
    <property type="entry name" value="F-box"/>
    <property type="match status" value="1"/>
</dbReference>
<keyword evidence="4" id="KW-1185">Reference proteome</keyword>
<dbReference type="InterPro" id="IPR055290">
    <property type="entry name" value="At3g26010-like"/>
</dbReference>
<proteinExistence type="predicted"/>
<protein>
    <submittedName>
        <fullName evidence="3">Uncharacterized protein</fullName>
    </submittedName>
</protein>
<dbReference type="Gene3D" id="1.20.1280.50">
    <property type="match status" value="1"/>
</dbReference>
<feature type="domain" description="F-box" evidence="1">
    <location>
        <begin position="19"/>
        <end position="54"/>
    </location>
</feature>
<dbReference type="InterPro" id="IPR001810">
    <property type="entry name" value="F-box_dom"/>
</dbReference>
<dbReference type="AlphaFoldDB" id="A0A5N6NB15"/>
<dbReference type="Pfam" id="PF07734">
    <property type="entry name" value="FBA_1"/>
    <property type="match status" value="1"/>
</dbReference>
<dbReference type="OrthoDB" id="605328at2759"/>
<dbReference type="NCBIfam" id="TIGR01640">
    <property type="entry name" value="F_box_assoc_1"/>
    <property type="match status" value="1"/>
</dbReference>
<evidence type="ECO:0000259" key="2">
    <source>
        <dbReference type="Pfam" id="PF07734"/>
    </source>
</evidence>
<name>A0A5N6NB15_9ASTR</name>
<dbReference type="PANTHER" id="PTHR35546">
    <property type="entry name" value="F-BOX PROTEIN INTERACTION DOMAIN PROTEIN-RELATED"/>
    <property type="match status" value="1"/>
</dbReference>
<dbReference type="InterPro" id="IPR017451">
    <property type="entry name" value="F-box-assoc_interact_dom"/>
</dbReference>
<organism evidence="3 4">
    <name type="scientific">Mikania micrantha</name>
    <name type="common">bitter vine</name>
    <dbReference type="NCBI Taxonomy" id="192012"/>
    <lineage>
        <taxon>Eukaryota</taxon>
        <taxon>Viridiplantae</taxon>
        <taxon>Streptophyta</taxon>
        <taxon>Embryophyta</taxon>
        <taxon>Tracheophyta</taxon>
        <taxon>Spermatophyta</taxon>
        <taxon>Magnoliopsida</taxon>
        <taxon>eudicotyledons</taxon>
        <taxon>Gunneridae</taxon>
        <taxon>Pentapetalae</taxon>
        <taxon>asterids</taxon>
        <taxon>campanulids</taxon>
        <taxon>Asterales</taxon>
        <taxon>Asteraceae</taxon>
        <taxon>Asteroideae</taxon>
        <taxon>Heliantheae alliance</taxon>
        <taxon>Eupatorieae</taxon>
        <taxon>Mikania</taxon>
    </lineage>
</organism>
<sequence>MADFDDQSVESGAMIGSNEDLLIEILHRLPIVSILRFKSVSKHWRSLLSQHNLIRLMYGTGLFVGNLFIPYDAVENRSSRFRTLDFYPDQRRFKIVQSCNGLLLCCSDVGHSHVRDYFVVNPTTKQCVMIPPVIRGMDVVTSVRFMGLAFHQTSCVNYKVICIYRDTQYDERLQVQIYSSDTGKWKSTLDEYIWVSYYTPFSGGVYWNGSFLWAPSSVGPKYLKLDIERFFELSLPSPLPARVAIFGGYREGARPLYFGESRGHLHLVDTSDHENHLHLNVYEMSNDRSGWFVKHRVELDDLRAAYPDMTRINQQQTRPDYYNFEILDVVRGENDDEDSFMVIKVSKKIIRYNIFDKSFKQIFDLTNTLHENIGPWDVHRYTGTITSFY</sequence>
<feature type="domain" description="F-box associated beta-propeller type 1" evidence="2">
    <location>
        <begin position="88"/>
        <end position="215"/>
    </location>
</feature>
<dbReference type="InterPro" id="IPR006527">
    <property type="entry name" value="F-box-assoc_dom_typ1"/>
</dbReference>
<evidence type="ECO:0000313" key="4">
    <source>
        <dbReference type="Proteomes" id="UP000326396"/>
    </source>
</evidence>
<gene>
    <name evidence="3" type="ORF">E3N88_21736</name>
</gene>
<dbReference type="SUPFAM" id="SSF81383">
    <property type="entry name" value="F-box domain"/>
    <property type="match status" value="1"/>
</dbReference>
<dbReference type="Proteomes" id="UP000326396">
    <property type="component" value="Linkage Group LG2"/>
</dbReference>
<accession>A0A5N6NB15</accession>
<evidence type="ECO:0000259" key="1">
    <source>
        <dbReference type="Pfam" id="PF00646"/>
    </source>
</evidence>
<dbReference type="PANTHER" id="PTHR35546:SF127">
    <property type="entry name" value="F-BOX DOMAIN-CONTAINING PROTEIN"/>
    <property type="match status" value="1"/>
</dbReference>
<dbReference type="EMBL" id="SZYD01000012">
    <property type="protein sequence ID" value="KAD4584135.1"/>
    <property type="molecule type" value="Genomic_DNA"/>
</dbReference>
<comment type="caution">
    <text evidence="3">The sequence shown here is derived from an EMBL/GenBank/DDBJ whole genome shotgun (WGS) entry which is preliminary data.</text>
</comment>
<dbReference type="InterPro" id="IPR036047">
    <property type="entry name" value="F-box-like_dom_sf"/>
</dbReference>